<protein>
    <submittedName>
        <fullName evidence="1">Uncharacterized protein</fullName>
    </submittedName>
</protein>
<dbReference type="EMBL" id="VSSQ01054303">
    <property type="protein sequence ID" value="MPN08274.1"/>
    <property type="molecule type" value="Genomic_DNA"/>
</dbReference>
<name>A0A645F6N3_9ZZZZ</name>
<evidence type="ECO:0000313" key="1">
    <source>
        <dbReference type="EMBL" id="MPN08274.1"/>
    </source>
</evidence>
<dbReference type="AlphaFoldDB" id="A0A645F6N3"/>
<sequence length="116" mass="12268">MVIPWKLSIKHVRKAVEYAVFVVSLIKTELSVADGEMIAVPYSSATGMLALKAPLVAGPKIATTSSCVTNRVVTLVASDAADVLSTSTNSICLPKTPPFALTCLIANFMPFNSAWP</sequence>
<organism evidence="1">
    <name type="scientific">bioreactor metagenome</name>
    <dbReference type="NCBI Taxonomy" id="1076179"/>
    <lineage>
        <taxon>unclassified sequences</taxon>
        <taxon>metagenomes</taxon>
        <taxon>ecological metagenomes</taxon>
    </lineage>
</organism>
<reference evidence="1" key="1">
    <citation type="submission" date="2019-08" db="EMBL/GenBank/DDBJ databases">
        <authorList>
            <person name="Kucharzyk K."/>
            <person name="Murdoch R.W."/>
            <person name="Higgins S."/>
            <person name="Loffler F."/>
        </authorList>
    </citation>
    <scope>NUCLEOTIDE SEQUENCE</scope>
</reference>
<gene>
    <name evidence="1" type="ORF">SDC9_155556</name>
</gene>
<comment type="caution">
    <text evidence="1">The sequence shown here is derived from an EMBL/GenBank/DDBJ whole genome shotgun (WGS) entry which is preliminary data.</text>
</comment>
<accession>A0A645F6N3</accession>
<proteinExistence type="predicted"/>